<feature type="compositionally biased region" description="Basic residues" evidence="1">
    <location>
        <begin position="93"/>
        <end position="111"/>
    </location>
</feature>
<dbReference type="OrthoDB" id="9946564at2759"/>
<feature type="compositionally biased region" description="Polar residues" evidence="1">
    <location>
        <begin position="336"/>
        <end position="350"/>
    </location>
</feature>
<feature type="region of interest" description="Disordered" evidence="1">
    <location>
        <begin position="336"/>
        <end position="358"/>
    </location>
</feature>
<dbReference type="EMBL" id="CAHIKZ030003812">
    <property type="protein sequence ID" value="CAE1304311.1"/>
    <property type="molecule type" value="Genomic_DNA"/>
</dbReference>
<evidence type="ECO:0000313" key="2">
    <source>
        <dbReference type="EMBL" id="CAE1304311.1"/>
    </source>
</evidence>
<dbReference type="GO" id="GO:0005634">
    <property type="term" value="C:nucleus"/>
    <property type="evidence" value="ECO:0007669"/>
    <property type="project" value="TreeGrafter"/>
</dbReference>
<proteinExistence type="predicted"/>
<feature type="compositionally biased region" description="Basic and acidic residues" evidence="1">
    <location>
        <begin position="112"/>
        <end position="162"/>
    </location>
</feature>
<sequence length="427" mass="50159">MYLQTDIFFQSENFIFNTVSQTTSGIIYLALTMARYSDSDDDRKKHKKKKKHRSRSRSADSTSSYDSHYHKKSKSRKKHKRKSQSPSSTSHSSSRRSRSRDHSSRRSRSQSRSRERDYDRYRDREWEKSRDRDRSKERDRDRYQRSRSQDRHSSSSKLDWRSKRSRSRSRGSRRSRSRSRGSRRSRSRSRGSRRSRSRSRGSKRSRSRSRGHRSRSRGRSRSSSLDRKSRRIKRYDKSSYHSKKSESPEIKQEIKENKKDDLCAKIPGFAEMEPSEQAKIRLKMALQAAAAADEQLRKMQEQSNLTLEQRTIKEQPNFAEKVESIESAAFTQSAFQSGSLPGRAKQSQQKELPEDKSHDDAIFGMLSNNKLEDKINTDSLSEKIPSHVDIDTYAHPSLFVDVNEKKKRWIQKLCAFRKKKLTGVVLT</sequence>
<reference evidence="2" key="1">
    <citation type="submission" date="2021-01" db="EMBL/GenBank/DDBJ databases">
        <authorList>
            <person name="Li R."/>
            <person name="Bekaert M."/>
        </authorList>
    </citation>
    <scope>NUCLEOTIDE SEQUENCE</scope>
    <source>
        <strain evidence="2">Farmed</strain>
    </source>
</reference>
<feature type="region of interest" description="Disordered" evidence="1">
    <location>
        <begin position="37"/>
        <end position="260"/>
    </location>
</feature>
<gene>
    <name evidence="2" type="ORF">SPHA_56937</name>
</gene>
<name>A0A812DN15_ACAPH</name>
<dbReference type="AlphaFoldDB" id="A0A812DN15"/>
<dbReference type="PANTHER" id="PTHR31968">
    <property type="entry name" value="SERINE/ARGININE-RELATED PROTEIN 53"/>
    <property type="match status" value="1"/>
</dbReference>
<evidence type="ECO:0000313" key="3">
    <source>
        <dbReference type="Proteomes" id="UP000597762"/>
    </source>
</evidence>
<dbReference type="GO" id="GO:0005737">
    <property type="term" value="C:cytoplasm"/>
    <property type="evidence" value="ECO:0007669"/>
    <property type="project" value="TreeGrafter"/>
</dbReference>
<organism evidence="2 3">
    <name type="scientific">Acanthosepion pharaonis</name>
    <name type="common">Pharaoh cuttlefish</name>
    <name type="synonym">Sepia pharaonis</name>
    <dbReference type="NCBI Taxonomy" id="158019"/>
    <lineage>
        <taxon>Eukaryota</taxon>
        <taxon>Metazoa</taxon>
        <taxon>Spiralia</taxon>
        <taxon>Lophotrochozoa</taxon>
        <taxon>Mollusca</taxon>
        <taxon>Cephalopoda</taxon>
        <taxon>Coleoidea</taxon>
        <taxon>Decapodiformes</taxon>
        <taxon>Sepiida</taxon>
        <taxon>Sepiina</taxon>
        <taxon>Sepiidae</taxon>
        <taxon>Acanthosepion</taxon>
    </lineage>
</organism>
<comment type="caution">
    <text evidence="2">The sequence shown here is derived from an EMBL/GenBank/DDBJ whole genome shotgun (WGS) entry which is preliminary data.</text>
</comment>
<feature type="compositionally biased region" description="Basic residues" evidence="1">
    <location>
        <begin position="44"/>
        <end position="56"/>
    </location>
</feature>
<dbReference type="PANTHER" id="PTHR31968:SF4">
    <property type="entry name" value="SERINE_ARGININE-RELATED PROTEIN 53"/>
    <property type="match status" value="1"/>
</dbReference>
<dbReference type="GO" id="GO:0000380">
    <property type="term" value="P:alternative mRNA splicing, via spliceosome"/>
    <property type="evidence" value="ECO:0007669"/>
    <property type="project" value="InterPro"/>
</dbReference>
<protein>
    <recommendedName>
        <fullName evidence="4">Serine/Arginine-related protein 53</fullName>
    </recommendedName>
</protein>
<feature type="compositionally biased region" description="Basic and acidic residues" evidence="1">
    <location>
        <begin position="235"/>
        <end position="260"/>
    </location>
</feature>
<keyword evidence="3" id="KW-1185">Reference proteome</keyword>
<feature type="compositionally biased region" description="Basic residues" evidence="1">
    <location>
        <begin position="163"/>
        <end position="220"/>
    </location>
</feature>
<feature type="compositionally biased region" description="Basic residues" evidence="1">
    <location>
        <begin position="69"/>
        <end position="83"/>
    </location>
</feature>
<evidence type="ECO:0008006" key="4">
    <source>
        <dbReference type="Google" id="ProtNLM"/>
    </source>
</evidence>
<dbReference type="Proteomes" id="UP000597762">
    <property type="component" value="Unassembled WGS sequence"/>
</dbReference>
<evidence type="ECO:0000256" key="1">
    <source>
        <dbReference type="SAM" id="MobiDB-lite"/>
    </source>
</evidence>
<dbReference type="InterPro" id="IPR034604">
    <property type="entry name" value="SRRP53"/>
</dbReference>
<accession>A0A812DN15</accession>